<evidence type="ECO:0000256" key="1">
    <source>
        <dbReference type="SAM" id="SignalP"/>
    </source>
</evidence>
<feature type="signal peptide" evidence="1">
    <location>
        <begin position="1"/>
        <end position="19"/>
    </location>
</feature>
<evidence type="ECO:0000313" key="3">
    <source>
        <dbReference type="EMBL" id="QKJ57900.2"/>
    </source>
</evidence>
<dbReference type="Proteomes" id="UP000503464">
    <property type="component" value="Chromosome"/>
</dbReference>
<reference evidence="4" key="1">
    <citation type="submission" date="2020-03" db="EMBL/GenBank/DDBJ databases">
        <title>Genome sequences of seven Enterobacteriaceae strains isolated from Canadian wastewater treatment facilities.</title>
        <authorList>
            <person name="Huang H."/>
            <person name="Chmara J.T."/>
            <person name="Duceppe M.-O."/>
        </authorList>
    </citation>
    <scope>NUCLEOTIDE SEQUENCE [LARGE SCALE GENOMIC DNA]</scope>
    <source>
        <strain evidence="4">Biosolid 3</strain>
    </source>
</reference>
<dbReference type="RefSeq" id="WP_221035258.1">
    <property type="nucleotide sequence ID" value="NZ_CP054160.3"/>
</dbReference>
<feature type="domain" description="Pili assembly chaperone N-terminal" evidence="2">
    <location>
        <begin position="24"/>
        <end position="141"/>
    </location>
</feature>
<evidence type="ECO:0000259" key="2">
    <source>
        <dbReference type="Pfam" id="PF00345"/>
    </source>
</evidence>
<feature type="chain" id="PRO_5041935557" evidence="1">
    <location>
        <begin position="20"/>
        <end position="235"/>
    </location>
</feature>
<dbReference type="SUPFAM" id="SSF49354">
    <property type="entry name" value="PapD-like"/>
    <property type="match status" value="1"/>
</dbReference>
<protein>
    <submittedName>
        <fullName evidence="3">Fimbria/pilus periplasmic chaperone</fullName>
    </submittedName>
</protein>
<keyword evidence="1" id="KW-0732">Signal</keyword>
<dbReference type="InterPro" id="IPR008962">
    <property type="entry name" value="PapD-like_sf"/>
</dbReference>
<dbReference type="GO" id="GO:0030288">
    <property type="term" value="C:outer membrane-bounded periplasmic space"/>
    <property type="evidence" value="ECO:0007669"/>
    <property type="project" value="InterPro"/>
</dbReference>
<proteinExistence type="predicted"/>
<dbReference type="InterPro" id="IPR050643">
    <property type="entry name" value="Periplasmic_pilus_chap"/>
</dbReference>
<dbReference type="EMBL" id="CP054160">
    <property type="protein sequence ID" value="QKJ57900.2"/>
    <property type="molecule type" value="Genomic_DNA"/>
</dbReference>
<dbReference type="PANTHER" id="PTHR30251">
    <property type="entry name" value="PILUS ASSEMBLY CHAPERONE"/>
    <property type="match status" value="1"/>
</dbReference>
<dbReference type="InterPro" id="IPR013783">
    <property type="entry name" value="Ig-like_fold"/>
</dbReference>
<gene>
    <name evidence="3" type="ORF">G9399_05210</name>
</gene>
<dbReference type="PANTHER" id="PTHR30251:SF4">
    <property type="entry name" value="SLR1668 PROTEIN"/>
    <property type="match status" value="1"/>
</dbReference>
<accession>A0AAE7JSG3</accession>
<dbReference type="AlphaFoldDB" id="A0AAE7JSG3"/>
<sequence length="235" mass="26633">MNKLLFSFAMLAFSTHCFAAANMEIWPVTISFTGSAKNSVFWLKNVGSESVSLQVRVLNWQQADSKNFYAEQNEVYTVPAFTIIPPQKKIPIRIYGIKNQGDKEHDLKVIIDELPTPDVNQKSTQSNIKIRMQYILPLFVYGQELQPAILPGADGIPKEKHHLIWSVKKNTLWIENHDKTHVKITSIDFKCGKKACYHQDIPVSYVLPNAKMAFVLPHDHLIPAAASALEIHPSR</sequence>
<name>A0AAE7JSG3_SERFO</name>
<dbReference type="InterPro" id="IPR016147">
    <property type="entry name" value="Pili_assmbl_chaperone_N"/>
</dbReference>
<dbReference type="GO" id="GO:0071555">
    <property type="term" value="P:cell wall organization"/>
    <property type="evidence" value="ECO:0007669"/>
    <property type="project" value="InterPro"/>
</dbReference>
<dbReference type="Pfam" id="PF00345">
    <property type="entry name" value="PapD_N"/>
    <property type="match status" value="1"/>
</dbReference>
<dbReference type="Gene3D" id="2.60.40.10">
    <property type="entry name" value="Immunoglobulins"/>
    <property type="match status" value="1"/>
</dbReference>
<evidence type="ECO:0000313" key="4">
    <source>
        <dbReference type="Proteomes" id="UP000503464"/>
    </source>
</evidence>
<organism evidence="3 4">
    <name type="scientific">Serratia fonticola</name>
    <dbReference type="NCBI Taxonomy" id="47917"/>
    <lineage>
        <taxon>Bacteria</taxon>
        <taxon>Pseudomonadati</taxon>
        <taxon>Pseudomonadota</taxon>
        <taxon>Gammaproteobacteria</taxon>
        <taxon>Enterobacterales</taxon>
        <taxon>Yersiniaceae</taxon>
        <taxon>Serratia</taxon>
    </lineage>
</organism>